<dbReference type="SUPFAM" id="SSF103473">
    <property type="entry name" value="MFS general substrate transporter"/>
    <property type="match status" value="1"/>
</dbReference>
<dbReference type="EMBL" id="JMFG01000024">
    <property type="protein sequence ID" value="KDA53272.1"/>
    <property type="molecule type" value="Genomic_DNA"/>
</dbReference>
<comment type="catalytic activity">
    <reaction evidence="16">
        <text>L-lysyl-L-lysine(out) = L-lysyl-L-lysine(in)</text>
        <dbReference type="Rhea" id="RHEA:79403"/>
        <dbReference type="ChEBI" id="CHEBI:229956"/>
    </reaction>
</comment>
<dbReference type="InterPro" id="IPR020846">
    <property type="entry name" value="MFS_dom"/>
</dbReference>
<feature type="transmembrane region" description="Helical" evidence="25">
    <location>
        <begin position="371"/>
        <end position="391"/>
    </location>
</feature>
<evidence type="ECO:0000256" key="3">
    <source>
        <dbReference type="ARBA" id="ARBA00022448"/>
    </source>
</evidence>
<organism evidence="27 28">
    <name type="scientific">Thermoanaerobaculum aquaticum</name>
    <dbReference type="NCBI Taxonomy" id="1312852"/>
    <lineage>
        <taxon>Bacteria</taxon>
        <taxon>Pseudomonadati</taxon>
        <taxon>Acidobacteriota</taxon>
        <taxon>Thermoanaerobaculia</taxon>
        <taxon>Thermoanaerobaculales</taxon>
        <taxon>Thermoanaerobaculaceae</taxon>
        <taxon>Thermoanaerobaculum</taxon>
    </lineage>
</organism>
<keyword evidence="6 25" id="KW-0472">Membrane</keyword>
<evidence type="ECO:0000256" key="17">
    <source>
        <dbReference type="ARBA" id="ARBA00044903"/>
    </source>
</evidence>
<evidence type="ECO:0000256" key="16">
    <source>
        <dbReference type="ARBA" id="ARBA00044900"/>
    </source>
</evidence>
<dbReference type="GO" id="GO:0005765">
    <property type="term" value="C:lysosomal membrane"/>
    <property type="evidence" value="ECO:0007669"/>
    <property type="project" value="UniProtKB-SubCell"/>
</dbReference>
<comment type="catalytic activity">
    <reaction evidence="12">
        <text>L-lysyl-L-alpha-amino acid(out) = L-lysyl-L-alpha-amino acid(in)</text>
        <dbReference type="Rhea" id="RHEA:79387"/>
        <dbReference type="ChEBI" id="CHEBI:229965"/>
    </reaction>
</comment>
<evidence type="ECO:0000256" key="12">
    <source>
        <dbReference type="ARBA" id="ARBA00044891"/>
    </source>
</evidence>
<keyword evidence="4 25" id="KW-0812">Transmembrane</keyword>
<comment type="subunit">
    <text evidence="24">Homodimer. Interacts with lysosomal protein GLMP (via lumenal domain); the interaction starts while both proteins are still in the endoplasmic reticulum and is required for stabilization of MFSD1 in lysosomes but has no direct effect on its targeting to lysosomes or transporter activity.</text>
</comment>
<dbReference type="RefSeq" id="WP_038049971.1">
    <property type="nucleotide sequence ID" value="NZ_JMFG01000024.1"/>
</dbReference>
<feature type="transmembrane region" description="Helical" evidence="25">
    <location>
        <begin position="337"/>
        <end position="359"/>
    </location>
</feature>
<feature type="transmembrane region" description="Helical" evidence="25">
    <location>
        <begin position="282"/>
        <end position="302"/>
    </location>
</feature>
<evidence type="ECO:0000256" key="13">
    <source>
        <dbReference type="ARBA" id="ARBA00044893"/>
    </source>
</evidence>
<keyword evidence="5 25" id="KW-1133">Transmembrane helix</keyword>
<dbReference type="PANTHER" id="PTHR23512">
    <property type="entry name" value="MAJOR FACILITATOR SUPERFAMILY DOMAIN-CONTAINING PROTEIN 1"/>
    <property type="match status" value="1"/>
</dbReference>
<evidence type="ECO:0000256" key="2">
    <source>
        <dbReference type="ARBA" id="ARBA00008335"/>
    </source>
</evidence>
<comment type="catalytic activity">
    <reaction evidence="10">
        <text>L-alpha-aminoacyl-L-arginine(out) = L-alpha-aminoacyl-L-arginine(in)</text>
        <dbReference type="Rhea" id="RHEA:79367"/>
        <dbReference type="ChEBI" id="CHEBI:229968"/>
    </reaction>
</comment>
<evidence type="ECO:0000256" key="20">
    <source>
        <dbReference type="ARBA" id="ARBA00044924"/>
    </source>
</evidence>
<feature type="transmembrane region" description="Helical" evidence="25">
    <location>
        <begin position="424"/>
        <end position="444"/>
    </location>
</feature>
<evidence type="ECO:0000256" key="1">
    <source>
        <dbReference type="ARBA" id="ARBA00004155"/>
    </source>
</evidence>
<keyword evidence="3" id="KW-0813">Transport</keyword>
<name>A0A062XL46_9BACT</name>
<dbReference type="InterPro" id="IPR036259">
    <property type="entry name" value="MFS_trans_sf"/>
</dbReference>
<comment type="function">
    <text evidence="23">Lysosomal dipeptide uniporter that selectively exports lysine, arginine or histidine-containing dipeptides with a net positive charge from the lysosome lumen into the cytosol. Could play a role in a specific type of protein O-glycosylation indirectly regulating macrophages migration and tissue invasion. Also essential for liver homeostasis.</text>
</comment>
<keyword evidence="28" id="KW-1185">Reference proteome</keyword>
<evidence type="ECO:0000256" key="19">
    <source>
        <dbReference type="ARBA" id="ARBA00044919"/>
    </source>
</evidence>
<comment type="catalytic activity">
    <reaction evidence="9">
        <text>L-histidyl-glycine(out) = L-histidyl-glycine(in)</text>
        <dbReference type="Rhea" id="RHEA:79395"/>
        <dbReference type="ChEBI" id="CHEBI:229957"/>
    </reaction>
</comment>
<sequence length="464" mass="50318">MSQTTSLREQKTVRWTAMALVSMGMLCGYYVADVASPLKPLLEGQLGWTSTEYGFYTGAYGWFNVFLGMLVVGGIVLDRLGARLTGFLAIAFMFLGTAAQWWALATTSLAGSQWLGVKAQVLMAALGYALFGVGIEWFGITATKIIVRWFKGHEMALAMGLQVAVGRLGTAVALGSGAAIAVALSVAGPFMVGTLALAFGLVAFLFFASLDRRLDASERGSESANPEDQFRLSDIGGILSDRGFWLLTGLCALFYSAVFPFLKYAPDLMVQKFGIEERLSGIIPSLLPFGTILLTPFFGNLYDRKGKGATIMLLGALFITGSHLLLAVPFLKFWPVAVVAVLLLGVGFSLVPSAMWPSVPKIVEERRLGTAYALIFFIQNLVALMGVPYLIGWVLDRFCLRGKETVTQEIAGKLEEIVRVHYDYTLPMLLFVLFGLLAVGFALAMKAEDRRRGYGLELPAGNVK</sequence>
<accession>A0A062XL46</accession>
<evidence type="ECO:0000256" key="6">
    <source>
        <dbReference type="ARBA" id="ARBA00023136"/>
    </source>
</evidence>
<evidence type="ECO:0000256" key="9">
    <source>
        <dbReference type="ARBA" id="ARBA00044878"/>
    </source>
</evidence>
<comment type="catalytic activity">
    <reaction evidence="18">
        <text>L-histidyl-L-alpha-amino acid(out) = L-histidyl-L-alpha-amino acid(in)</text>
        <dbReference type="Rhea" id="RHEA:79379"/>
        <dbReference type="ChEBI" id="CHEBI:229964"/>
    </reaction>
</comment>
<evidence type="ECO:0000256" key="15">
    <source>
        <dbReference type="ARBA" id="ARBA00044899"/>
    </source>
</evidence>
<evidence type="ECO:0000256" key="10">
    <source>
        <dbReference type="ARBA" id="ARBA00044881"/>
    </source>
</evidence>
<comment type="catalytic activity">
    <reaction evidence="14">
        <text>L-aspartyl-L-lysine(out) = L-aspartyl-L-lysine(in)</text>
        <dbReference type="Rhea" id="RHEA:79411"/>
        <dbReference type="ChEBI" id="CHEBI:229953"/>
    </reaction>
</comment>
<dbReference type="AlphaFoldDB" id="A0A062XL46"/>
<comment type="catalytic activity">
    <reaction evidence="20">
        <text>L-lysyl-glycine(out) = L-lysyl-glycine(in)</text>
        <dbReference type="Rhea" id="RHEA:79407"/>
        <dbReference type="ChEBI" id="CHEBI:191202"/>
    </reaction>
</comment>
<dbReference type="Pfam" id="PF07690">
    <property type="entry name" value="MFS_1"/>
    <property type="match status" value="1"/>
</dbReference>
<comment type="catalytic activity">
    <reaction evidence="8">
        <text>L-lysyl-L-alanine(out) = L-lysyl-L-alanine(in)</text>
        <dbReference type="Rhea" id="RHEA:79399"/>
        <dbReference type="ChEBI" id="CHEBI:229954"/>
    </reaction>
</comment>
<evidence type="ECO:0000256" key="22">
    <source>
        <dbReference type="ARBA" id="ARBA00045018"/>
    </source>
</evidence>
<evidence type="ECO:0000256" key="7">
    <source>
        <dbReference type="ARBA" id="ARBA00023228"/>
    </source>
</evidence>
<comment type="catalytic activity">
    <reaction evidence="15">
        <text>L-arginyl-L-alpha-amino acid(out) = L-arginyl-L-alpha-amino acid(in)</text>
        <dbReference type="Rhea" id="RHEA:79371"/>
        <dbReference type="ChEBI" id="CHEBI:84315"/>
    </reaction>
</comment>
<dbReference type="GO" id="GO:0022857">
    <property type="term" value="F:transmembrane transporter activity"/>
    <property type="evidence" value="ECO:0007669"/>
    <property type="project" value="InterPro"/>
</dbReference>
<proteinExistence type="inferred from homology"/>
<feature type="transmembrane region" description="Helical" evidence="25">
    <location>
        <begin position="243"/>
        <end position="262"/>
    </location>
</feature>
<dbReference type="InterPro" id="IPR052187">
    <property type="entry name" value="MFSD1"/>
</dbReference>
<dbReference type="PROSITE" id="PS50850">
    <property type="entry name" value="MFS"/>
    <property type="match status" value="1"/>
</dbReference>
<evidence type="ECO:0000256" key="25">
    <source>
        <dbReference type="SAM" id="Phobius"/>
    </source>
</evidence>
<feature type="transmembrane region" description="Helical" evidence="25">
    <location>
        <begin position="12"/>
        <end position="32"/>
    </location>
</feature>
<comment type="catalytic activity">
    <reaction evidence="17">
        <text>L-arginyl-glycine(out) = L-arginyl-glycine(in)</text>
        <dbReference type="Rhea" id="RHEA:79391"/>
        <dbReference type="ChEBI" id="CHEBI:229955"/>
    </reaction>
</comment>
<evidence type="ECO:0000256" key="24">
    <source>
        <dbReference type="ARBA" id="ARBA00046376"/>
    </source>
</evidence>
<evidence type="ECO:0000256" key="14">
    <source>
        <dbReference type="ARBA" id="ARBA00044898"/>
    </source>
</evidence>
<comment type="catalytic activity">
    <reaction evidence="13">
        <text>L-alpha-aminoacyl-L-lysine(out) = L-alpha-aminoacyl-L-lysine(in)</text>
        <dbReference type="Rhea" id="RHEA:79383"/>
        <dbReference type="ChEBI" id="CHEBI:229966"/>
    </reaction>
</comment>
<dbReference type="PANTHER" id="PTHR23512:SF3">
    <property type="entry name" value="MAJOR FACILITATOR SUPERFAMILY DOMAIN-CONTAINING PROTEIN 1"/>
    <property type="match status" value="1"/>
</dbReference>
<evidence type="ECO:0000256" key="8">
    <source>
        <dbReference type="ARBA" id="ARBA00044876"/>
    </source>
</evidence>
<feature type="transmembrane region" description="Helical" evidence="25">
    <location>
        <begin position="309"/>
        <end position="331"/>
    </location>
</feature>
<comment type="catalytic activity">
    <reaction evidence="11">
        <text>L-alpha-aminoacyl-L-histidine(out) = L-alpha-aminoacyl-L-histidine(in)</text>
        <dbReference type="Rhea" id="RHEA:79375"/>
        <dbReference type="ChEBI" id="CHEBI:229967"/>
    </reaction>
</comment>
<evidence type="ECO:0000256" key="18">
    <source>
        <dbReference type="ARBA" id="ARBA00044912"/>
    </source>
</evidence>
<comment type="similarity">
    <text evidence="2">Belongs to the major facilitator superfamily.</text>
</comment>
<evidence type="ECO:0000313" key="27">
    <source>
        <dbReference type="EMBL" id="KDA53272.1"/>
    </source>
</evidence>
<gene>
    <name evidence="27" type="ORF">EG19_06765</name>
</gene>
<dbReference type="InterPro" id="IPR011701">
    <property type="entry name" value="MFS"/>
</dbReference>
<evidence type="ECO:0000256" key="4">
    <source>
        <dbReference type="ARBA" id="ARBA00022692"/>
    </source>
</evidence>
<evidence type="ECO:0000313" key="28">
    <source>
        <dbReference type="Proteomes" id="UP000027284"/>
    </source>
</evidence>
<evidence type="ECO:0000256" key="23">
    <source>
        <dbReference type="ARBA" id="ARBA00045709"/>
    </source>
</evidence>
<keyword evidence="7" id="KW-0458">Lysosome</keyword>
<dbReference type="Proteomes" id="UP000027284">
    <property type="component" value="Unassembled WGS sequence"/>
</dbReference>
<comment type="caution">
    <text evidence="27">The sequence shown here is derived from an EMBL/GenBank/DDBJ whole genome shotgun (WGS) entry which is preliminary data.</text>
</comment>
<protein>
    <recommendedName>
        <fullName evidence="21">Lysosomal dipeptide transporter MFSD1</fullName>
    </recommendedName>
    <alternativeName>
        <fullName evidence="22">Major facilitator superfamily domain-containing protein 1</fullName>
    </alternativeName>
</protein>
<feature type="domain" description="Major facilitator superfamily (MFS) profile" evidence="26">
    <location>
        <begin position="16"/>
        <end position="450"/>
    </location>
</feature>
<feature type="transmembrane region" description="Helical" evidence="25">
    <location>
        <begin position="125"/>
        <end position="147"/>
    </location>
</feature>
<feature type="transmembrane region" description="Helical" evidence="25">
    <location>
        <begin position="59"/>
        <end position="77"/>
    </location>
</feature>
<evidence type="ECO:0000259" key="26">
    <source>
        <dbReference type="PROSITE" id="PS50850"/>
    </source>
</evidence>
<evidence type="ECO:0000256" key="21">
    <source>
        <dbReference type="ARBA" id="ARBA00044985"/>
    </source>
</evidence>
<feature type="transmembrane region" description="Helical" evidence="25">
    <location>
        <begin position="84"/>
        <end position="105"/>
    </location>
</feature>
<evidence type="ECO:0000256" key="11">
    <source>
        <dbReference type="ARBA" id="ARBA00044884"/>
    </source>
</evidence>
<dbReference type="OrthoDB" id="6395875at2"/>
<feature type="transmembrane region" description="Helical" evidence="25">
    <location>
        <begin position="159"/>
        <end position="184"/>
    </location>
</feature>
<comment type="subcellular location">
    <subcellularLocation>
        <location evidence="1">Lysosome membrane</location>
        <topology evidence="1">Multi-pass membrane protein</topology>
    </subcellularLocation>
</comment>
<comment type="catalytic activity">
    <reaction evidence="19">
        <text>L-alanyl-L-lysine(out) = L-alanyl-L-lysine(in)</text>
        <dbReference type="Rhea" id="RHEA:79415"/>
        <dbReference type="ChEBI" id="CHEBI:192470"/>
    </reaction>
</comment>
<evidence type="ECO:0000256" key="5">
    <source>
        <dbReference type="ARBA" id="ARBA00022989"/>
    </source>
</evidence>
<dbReference type="STRING" id="1312852.EG19_06765"/>
<reference evidence="27 28" key="1">
    <citation type="submission" date="2014-04" db="EMBL/GenBank/DDBJ databases">
        <title>The Genome Sequence of Thermoanaerobaculum aquaticum MP-01, The First Cultivated Group 23 Acidobacterium.</title>
        <authorList>
            <person name="Stamps B.W."/>
            <person name="Losey N.A."/>
            <person name="Lawson P.A."/>
            <person name="Stevenson B.S."/>
        </authorList>
    </citation>
    <scope>NUCLEOTIDE SEQUENCE [LARGE SCALE GENOMIC DNA]</scope>
    <source>
        <strain evidence="27 28">MP-01</strain>
    </source>
</reference>
<dbReference type="Gene3D" id="1.20.1250.20">
    <property type="entry name" value="MFS general substrate transporter like domains"/>
    <property type="match status" value="2"/>
</dbReference>
<feature type="transmembrane region" description="Helical" evidence="25">
    <location>
        <begin position="190"/>
        <end position="210"/>
    </location>
</feature>